<protein>
    <submittedName>
        <fullName evidence="2">Uncharacterized protein</fullName>
    </submittedName>
</protein>
<gene>
    <name evidence="2" type="ORF">EubceDRAFT1_0079</name>
</gene>
<accession>I5AQ72</accession>
<name>I5AQ72_EUBC6</name>
<reference evidence="2 3" key="1">
    <citation type="submission" date="2010-08" db="EMBL/GenBank/DDBJ databases">
        <authorList>
            <consortium name="US DOE Joint Genome Institute (JGI-PGF)"/>
            <person name="Lucas S."/>
            <person name="Copeland A."/>
            <person name="Lapidus A."/>
            <person name="Cheng J.-F."/>
            <person name="Bruce D."/>
            <person name="Goodwin L."/>
            <person name="Pitluck S."/>
            <person name="Land M.L."/>
            <person name="Hauser L."/>
            <person name="Chang Y.-J."/>
            <person name="Anderson I.J."/>
            <person name="Johnson E."/>
            <person name="Mulhopadhyay B."/>
            <person name="Kyrpides N."/>
            <person name="Woyke T.J."/>
        </authorList>
    </citation>
    <scope>NUCLEOTIDE SEQUENCE [LARGE SCALE GENOMIC DNA]</scope>
    <source>
        <strain evidence="2 3">6</strain>
    </source>
</reference>
<dbReference type="EMBL" id="CM001487">
    <property type="protein sequence ID" value="EIM55945.1"/>
    <property type="molecule type" value="Genomic_DNA"/>
</dbReference>
<proteinExistence type="predicted"/>
<dbReference type="STRING" id="633697.EubceDRAFT1_0079"/>
<evidence type="ECO:0000313" key="2">
    <source>
        <dbReference type="EMBL" id="EIM55945.1"/>
    </source>
</evidence>
<keyword evidence="1" id="KW-0812">Transmembrane</keyword>
<dbReference type="HOGENOM" id="CLU_2616717_0_0_9"/>
<dbReference type="AlphaFoldDB" id="I5AQ72"/>
<sequence>MRQNAPRDAQLADKKIAYAILLARQSPAALTGRMRGMGESMSACGLCSSAFLRILLVIALGIFYKRINGYNVDIKLRE</sequence>
<feature type="transmembrane region" description="Helical" evidence="1">
    <location>
        <begin position="43"/>
        <end position="64"/>
    </location>
</feature>
<reference evidence="2 3" key="2">
    <citation type="submission" date="2012-02" db="EMBL/GenBank/DDBJ databases">
        <title>Improved High-Quality Draft sequence of Eubacterium cellulosolvens 6.</title>
        <authorList>
            <consortium name="US DOE Joint Genome Institute"/>
            <person name="Lucas S."/>
            <person name="Han J."/>
            <person name="Lapidus A."/>
            <person name="Cheng J.-F."/>
            <person name="Goodwin L."/>
            <person name="Pitluck S."/>
            <person name="Peters L."/>
            <person name="Mikhailova N."/>
            <person name="Gu W."/>
            <person name="Detter J.C."/>
            <person name="Han C."/>
            <person name="Tapia R."/>
            <person name="Land M."/>
            <person name="Hauser L."/>
            <person name="Kyrpides N."/>
            <person name="Ivanova N."/>
            <person name="Pagani I."/>
            <person name="Johnson E."/>
            <person name="Mukhopadhyay B."/>
            <person name="Anderson I."/>
            <person name="Woyke T."/>
        </authorList>
    </citation>
    <scope>NUCLEOTIDE SEQUENCE [LARGE SCALE GENOMIC DNA]</scope>
    <source>
        <strain evidence="2 3">6</strain>
    </source>
</reference>
<dbReference type="Proteomes" id="UP000005753">
    <property type="component" value="Chromosome"/>
</dbReference>
<keyword evidence="3" id="KW-1185">Reference proteome</keyword>
<keyword evidence="1" id="KW-0472">Membrane</keyword>
<evidence type="ECO:0000256" key="1">
    <source>
        <dbReference type="SAM" id="Phobius"/>
    </source>
</evidence>
<keyword evidence="1" id="KW-1133">Transmembrane helix</keyword>
<evidence type="ECO:0000313" key="3">
    <source>
        <dbReference type="Proteomes" id="UP000005753"/>
    </source>
</evidence>
<organism evidence="2 3">
    <name type="scientific">Eubacterium cellulosolvens (strain ATCC 43171 / JCM 9499 / 6)</name>
    <name type="common">Cillobacterium cellulosolvens</name>
    <dbReference type="NCBI Taxonomy" id="633697"/>
    <lineage>
        <taxon>Bacteria</taxon>
        <taxon>Bacillati</taxon>
        <taxon>Bacillota</taxon>
        <taxon>Clostridia</taxon>
        <taxon>Eubacteriales</taxon>
        <taxon>Eubacteriaceae</taxon>
        <taxon>Eubacterium</taxon>
    </lineage>
</organism>